<dbReference type="SUPFAM" id="SSF103473">
    <property type="entry name" value="MFS general substrate transporter"/>
    <property type="match status" value="1"/>
</dbReference>
<feature type="transmembrane region" description="Helical" evidence="6">
    <location>
        <begin position="80"/>
        <end position="99"/>
    </location>
</feature>
<evidence type="ECO:0000313" key="9">
    <source>
        <dbReference type="Proteomes" id="UP001497602"/>
    </source>
</evidence>
<dbReference type="RefSeq" id="WP_348740016.1">
    <property type="nucleotide sequence ID" value="NZ_CAXJRC010000044.1"/>
</dbReference>
<dbReference type="Proteomes" id="UP001497602">
    <property type="component" value="Unassembled WGS sequence"/>
</dbReference>
<dbReference type="PANTHER" id="PTHR23506:SF23">
    <property type="entry name" value="GH10249P"/>
    <property type="match status" value="1"/>
</dbReference>
<evidence type="ECO:0000256" key="1">
    <source>
        <dbReference type="ARBA" id="ARBA00004141"/>
    </source>
</evidence>
<dbReference type="InterPro" id="IPR020846">
    <property type="entry name" value="MFS_dom"/>
</dbReference>
<dbReference type="InterPro" id="IPR036259">
    <property type="entry name" value="MFS_trans_sf"/>
</dbReference>
<accession>A0ABP1FJY4</accession>
<dbReference type="PANTHER" id="PTHR23506">
    <property type="entry name" value="GH10249P"/>
    <property type="match status" value="1"/>
</dbReference>
<keyword evidence="2" id="KW-0813">Transport</keyword>
<evidence type="ECO:0000313" key="8">
    <source>
        <dbReference type="EMBL" id="CAL2108412.1"/>
    </source>
</evidence>
<evidence type="ECO:0000259" key="7">
    <source>
        <dbReference type="PROSITE" id="PS50850"/>
    </source>
</evidence>
<feature type="transmembrane region" description="Helical" evidence="6">
    <location>
        <begin position="171"/>
        <end position="193"/>
    </location>
</feature>
<evidence type="ECO:0000256" key="4">
    <source>
        <dbReference type="ARBA" id="ARBA00022989"/>
    </source>
</evidence>
<feature type="transmembrane region" description="Helical" evidence="6">
    <location>
        <begin position="279"/>
        <end position="296"/>
    </location>
</feature>
<feature type="transmembrane region" description="Helical" evidence="6">
    <location>
        <begin position="105"/>
        <end position="126"/>
    </location>
</feature>
<dbReference type="EMBL" id="CAXJRC010000044">
    <property type="protein sequence ID" value="CAL2108412.1"/>
    <property type="molecule type" value="Genomic_DNA"/>
</dbReference>
<name>A0ABP1FJY4_9FLAO</name>
<dbReference type="Gene3D" id="1.20.1250.20">
    <property type="entry name" value="MFS general substrate transporter like domains"/>
    <property type="match status" value="2"/>
</dbReference>
<evidence type="ECO:0000256" key="2">
    <source>
        <dbReference type="ARBA" id="ARBA00022448"/>
    </source>
</evidence>
<dbReference type="Pfam" id="PF07690">
    <property type="entry name" value="MFS_1"/>
    <property type="match status" value="1"/>
</dbReference>
<feature type="transmembrane region" description="Helical" evidence="6">
    <location>
        <begin position="360"/>
        <end position="379"/>
    </location>
</feature>
<keyword evidence="9" id="KW-1185">Reference proteome</keyword>
<gene>
    <name evidence="8" type="ORF">T190115A13A_70185</name>
</gene>
<dbReference type="InterPro" id="IPR011701">
    <property type="entry name" value="MFS"/>
</dbReference>
<evidence type="ECO:0000256" key="6">
    <source>
        <dbReference type="SAM" id="Phobius"/>
    </source>
</evidence>
<evidence type="ECO:0000256" key="3">
    <source>
        <dbReference type="ARBA" id="ARBA00022692"/>
    </source>
</evidence>
<reference evidence="8 9" key="1">
    <citation type="submission" date="2024-05" db="EMBL/GenBank/DDBJ databases">
        <authorList>
            <person name="Duchaud E."/>
        </authorList>
    </citation>
    <scope>NUCLEOTIDE SEQUENCE [LARGE SCALE GENOMIC DNA]</scope>
    <source>
        <strain evidence="8">Ena-SAMPLE-TAB-13-05-2024-13:56:06:370-140305</strain>
    </source>
</reference>
<keyword evidence="3 6" id="KW-0812">Transmembrane</keyword>
<feature type="transmembrane region" description="Helical" evidence="6">
    <location>
        <begin position="20"/>
        <end position="43"/>
    </location>
</feature>
<dbReference type="InterPro" id="IPR050930">
    <property type="entry name" value="MFS_Vesicular_Transporter"/>
</dbReference>
<evidence type="ECO:0000256" key="5">
    <source>
        <dbReference type="ARBA" id="ARBA00023136"/>
    </source>
</evidence>
<sequence>MLLTKYITLKKQSPLFTGALRASGVMAFAGLGDALLYPVLPIYGKELGFSAFVVGMLLSINRFIRILANTYVANLVIRIGMRNMLLITSSIAVITTLMYGVKLGLIAFLIARIFWGLSYSGLKIATLNYAAKTKNKSGLAFGLAQSIKSIGALFILWFGPTVIKELGVENGFFLVAGISLFGVLLAYLLPNITSEKVLEKVKSSVTFYPNSMNFLVLILSIAIDGILVVTLAHLLSSTSFTSSELLTLVAFYLLLKRLFVILFSIIGGMLTLHYPPEKLFTIAVLGCLTSLFLISVEVTILGIILAFLCNTIVVTFSPLVAIKQQENTLQAISSVSTWWDLGAAIGALVGIYAIETLGTNYLFLSLFIIATILFINYIIQHAKSNSTTI</sequence>
<comment type="subcellular location">
    <subcellularLocation>
        <location evidence="1">Membrane</location>
        <topology evidence="1">Multi-pass membrane protein</topology>
    </subcellularLocation>
</comment>
<feature type="transmembrane region" description="Helical" evidence="6">
    <location>
        <begin position="248"/>
        <end position="272"/>
    </location>
</feature>
<feature type="transmembrane region" description="Helical" evidence="6">
    <location>
        <begin position="49"/>
        <end position="68"/>
    </location>
</feature>
<proteinExistence type="predicted"/>
<keyword evidence="4 6" id="KW-1133">Transmembrane helix</keyword>
<feature type="transmembrane region" description="Helical" evidence="6">
    <location>
        <begin position="214"/>
        <end position="236"/>
    </location>
</feature>
<comment type="caution">
    <text evidence="8">The sequence shown here is derived from an EMBL/GenBank/DDBJ whole genome shotgun (WGS) entry which is preliminary data.</text>
</comment>
<keyword evidence="5 6" id="KW-0472">Membrane</keyword>
<feature type="transmembrane region" description="Helical" evidence="6">
    <location>
        <begin position="334"/>
        <end position="354"/>
    </location>
</feature>
<feature type="transmembrane region" description="Helical" evidence="6">
    <location>
        <begin position="138"/>
        <end position="159"/>
    </location>
</feature>
<dbReference type="PROSITE" id="PS50850">
    <property type="entry name" value="MFS"/>
    <property type="match status" value="1"/>
</dbReference>
<feature type="domain" description="Major facilitator superfamily (MFS) profile" evidence="7">
    <location>
        <begin position="18"/>
        <end position="383"/>
    </location>
</feature>
<organism evidence="8 9">
    <name type="scientific">Tenacibaculum vairaonense</name>
    <dbReference type="NCBI Taxonomy" id="3137860"/>
    <lineage>
        <taxon>Bacteria</taxon>
        <taxon>Pseudomonadati</taxon>
        <taxon>Bacteroidota</taxon>
        <taxon>Flavobacteriia</taxon>
        <taxon>Flavobacteriales</taxon>
        <taxon>Flavobacteriaceae</taxon>
        <taxon>Tenacibaculum</taxon>
    </lineage>
</organism>
<protein>
    <submittedName>
        <fullName evidence="8">MFS domain-containing protein</fullName>
    </submittedName>
</protein>
<feature type="transmembrane region" description="Helical" evidence="6">
    <location>
        <begin position="302"/>
        <end position="322"/>
    </location>
</feature>